<dbReference type="STRING" id="418985.A0A1V9X925"/>
<evidence type="ECO:0000313" key="3">
    <source>
        <dbReference type="Proteomes" id="UP000192247"/>
    </source>
</evidence>
<reference evidence="2 3" key="1">
    <citation type="journal article" date="2017" name="Gigascience">
        <title>Draft genome of the honey bee ectoparasitic mite, Tropilaelaps mercedesae, is shaped by the parasitic life history.</title>
        <authorList>
            <person name="Dong X."/>
            <person name="Armstrong S.D."/>
            <person name="Xia D."/>
            <person name="Makepeace B.L."/>
            <person name="Darby A.C."/>
            <person name="Kadowaki T."/>
        </authorList>
    </citation>
    <scope>NUCLEOTIDE SEQUENCE [LARGE SCALE GENOMIC DNA]</scope>
    <source>
        <strain evidence="2">Wuxi-XJTLU</strain>
    </source>
</reference>
<dbReference type="EMBL" id="MNPL01019422">
    <property type="protein sequence ID" value="OQR69903.1"/>
    <property type="molecule type" value="Genomic_DNA"/>
</dbReference>
<feature type="compositionally biased region" description="Polar residues" evidence="1">
    <location>
        <begin position="241"/>
        <end position="254"/>
    </location>
</feature>
<evidence type="ECO:0000256" key="1">
    <source>
        <dbReference type="SAM" id="MobiDB-lite"/>
    </source>
</evidence>
<keyword evidence="3" id="KW-1185">Reference proteome</keyword>
<name>A0A1V9X925_9ACAR</name>
<dbReference type="AlphaFoldDB" id="A0A1V9X925"/>
<proteinExistence type="predicted"/>
<protein>
    <submittedName>
        <fullName evidence="2">Uncharacterized protein</fullName>
    </submittedName>
</protein>
<sequence>MDIPDTIWLWLNLLFSAYFWKVCTGTLWKPESVVHVMHRVVPIAYPVPIYKHVKVPRYYPIYKQVHIPYPVKVPYWIPIKKYVPKLSPIAKVIPLPKVRIIKKPIGVPVPAPYMKHKHVPVYKSVPYKRTLYVPKAVKLPQFYPVHIHKIVHVLKPYYVPVAIPVFKPIFVKRFVNILYPVYIKKHRYHDGSYDSYGSHKHRGYTYSYGQSKNRPQYVARVIPKVMKTALVDNTQRKPGDQSYQRSMRGKSQTVPAKPWHTFGKPTGKYHVSFPAEQSMSAASRHRNPASDLGLNENLPPRKFHRASEGTHIPLPSSRPMTFDLTQAPPPSLLPLFTLAPPPPPPSLPTHSTSTKVYRQLELSHHRPQYTAHSMPHLSAENALRLMLLESTTMSLKEAQTTAKAPIKDLSQGIYVPEPTIKRLLYSHQVTLPRRKAENVYPTDHRSLISYENVMSARPKNQPPLHPAASTDLGNRSLYALETQLQKKTVWESIRERVKLLG</sequence>
<evidence type="ECO:0000313" key="2">
    <source>
        <dbReference type="EMBL" id="OQR69903.1"/>
    </source>
</evidence>
<dbReference type="Proteomes" id="UP000192247">
    <property type="component" value="Unassembled WGS sequence"/>
</dbReference>
<dbReference type="OrthoDB" id="10546286at2759"/>
<feature type="region of interest" description="Disordered" evidence="1">
    <location>
        <begin position="235"/>
        <end position="316"/>
    </location>
</feature>
<organism evidence="2 3">
    <name type="scientific">Tropilaelaps mercedesae</name>
    <dbReference type="NCBI Taxonomy" id="418985"/>
    <lineage>
        <taxon>Eukaryota</taxon>
        <taxon>Metazoa</taxon>
        <taxon>Ecdysozoa</taxon>
        <taxon>Arthropoda</taxon>
        <taxon>Chelicerata</taxon>
        <taxon>Arachnida</taxon>
        <taxon>Acari</taxon>
        <taxon>Parasitiformes</taxon>
        <taxon>Mesostigmata</taxon>
        <taxon>Gamasina</taxon>
        <taxon>Dermanyssoidea</taxon>
        <taxon>Laelapidae</taxon>
        <taxon>Tropilaelaps</taxon>
    </lineage>
</organism>
<dbReference type="InParanoid" id="A0A1V9X925"/>
<gene>
    <name evidence="2" type="ORF">BIW11_01764</name>
</gene>
<accession>A0A1V9X925</accession>
<comment type="caution">
    <text evidence="2">The sequence shown here is derived from an EMBL/GenBank/DDBJ whole genome shotgun (WGS) entry which is preliminary data.</text>
</comment>